<dbReference type="Gene3D" id="3.90.226.10">
    <property type="entry name" value="2-enoyl-CoA Hydratase, Chain A, domain 1"/>
    <property type="match status" value="1"/>
</dbReference>
<evidence type="ECO:0000313" key="2">
    <source>
        <dbReference type="EMBL" id="MBT2161058.1"/>
    </source>
</evidence>
<dbReference type="GO" id="GO:0006508">
    <property type="term" value="P:proteolysis"/>
    <property type="evidence" value="ECO:0007669"/>
    <property type="project" value="UniProtKB-KW"/>
</dbReference>
<dbReference type="Pfam" id="PF03572">
    <property type="entry name" value="Peptidase_S41"/>
    <property type="match status" value="1"/>
</dbReference>
<keyword evidence="2" id="KW-0645">Protease</keyword>
<dbReference type="PROSITE" id="PS50106">
    <property type="entry name" value="PDZ"/>
    <property type="match status" value="1"/>
</dbReference>
<dbReference type="Gene3D" id="2.30.42.10">
    <property type="match status" value="1"/>
</dbReference>
<dbReference type="GO" id="GO:0008233">
    <property type="term" value="F:peptidase activity"/>
    <property type="evidence" value="ECO:0007669"/>
    <property type="project" value="UniProtKB-KW"/>
</dbReference>
<dbReference type="InterPro" id="IPR001478">
    <property type="entry name" value="PDZ"/>
</dbReference>
<dbReference type="Gene3D" id="3.30.750.170">
    <property type="match status" value="1"/>
</dbReference>
<dbReference type="SUPFAM" id="SSF50156">
    <property type="entry name" value="PDZ domain-like"/>
    <property type="match status" value="1"/>
</dbReference>
<dbReference type="EMBL" id="JACATN010000002">
    <property type="protein sequence ID" value="MBT2161058.1"/>
    <property type="molecule type" value="Genomic_DNA"/>
</dbReference>
<dbReference type="Proteomes" id="UP000740413">
    <property type="component" value="Unassembled WGS sequence"/>
</dbReference>
<name>A0ABS5WCC5_9FLAO</name>
<dbReference type="PROSITE" id="PS51257">
    <property type="entry name" value="PROKAR_LIPOPROTEIN"/>
    <property type="match status" value="1"/>
</dbReference>
<dbReference type="InterPro" id="IPR036034">
    <property type="entry name" value="PDZ_sf"/>
</dbReference>
<accession>A0ABS5WCC5</accession>
<keyword evidence="3" id="KW-1185">Reference proteome</keyword>
<dbReference type="RefSeq" id="WP_214611230.1">
    <property type="nucleotide sequence ID" value="NZ_JACATN010000002.1"/>
</dbReference>
<reference evidence="3" key="1">
    <citation type="submission" date="2023-07" db="EMBL/GenBank/DDBJ databases">
        <title>Zobellia barbeyronii sp. nov., a new marine flavobacterium, isolated from green and red algae.</title>
        <authorList>
            <person name="Nedashkovskaya O.I."/>
            <person name="Otstavnykh N."/>
            <person name="Zhukova N."/>
            <person name="Guzev K."/>
            <person name="Chausova V."/>
            <person name="Tekutyeva L."/>
            <person name="Mikhailov V."/>
            <person name="Isaeva M."/>
        </authorList>
    </citation>
    <scope>NUCLEOTIDE SEQUENCE [LARGE SCALE GENOMIC DNA]</scope>
    <source>
        <strain evidence="3">KMM 6746</strain>
    </source>
</reference>
<dbReference type="CDD" id="cd07561">
    <property type="entry name" value="Peptidase_S41_CPP_like"/>
    <property type="match status" value="1"/>
</dbReference>
<comment type="caution">
    <text evidence="2">The sequence shown here is derived from an EMBL/GenBank/DDBJ whole genome shotgun (WGS) entry which is preliminary data.</text>
</comment>
<proteinExistence type="predicted"/>
<dbReference type="PANTHER" id="PTHR32060:SF30">
    <property type="entry name" value="CARBOXY-TERMINAL PROCESSING PROTEASE CTPA"/>
    <property type="match status" value="1"/>
</dbReference>
<dbReference type="InterPro" id="IPR041613">
    <property type="entry name" value="Pept_S41_N"/>
</dbReference>
<dbReference type="SUPFAM" id="SSF52096">
    <property type="entry name" value="ClpP/crotonase"/>
    <property type="match status" value="1"/>
</dbReference>
<dbReference type="InterPro" id="IPR029045">
    <property type="entry name" value="ClpP/crotonase-like_dom_sf"/>
</dbReference>
<evidence type="ECO:0000259" key="1">
    <source>
        <dbReference type="PROSITE" id="PS50106"/>
    </source>
</evidence>
<sequence length="495" mass="55339">MKKSVTTGLFLSLFLIFSCSENDDFSIPDTVDPDPDAGVEVQDFMWKAMNFWYFWQSDVENLSDANFPNTPEGSVIYTEFLSSESDPGKFFDDKLLFSEDRFSFFSDDYVELTQSLAGISKSNGLMFGLVRQKANNSELYGYVQYIVPNSNASTKNIKRGDLFTGVNGTTLTDQNYISLLFGDSDSYTLNMASIVGENAEPNGNDIQLTKEVDLRENPIFLDEIIEIQDSKIGYLAYTGFTNEYDEQLNTVFGRFKSSGVNELVLDLRYNPGGSVNTAVLLSSMIYGTNSKDVFLKALYNEKYQKVLDDSDTELRRFFAEKTGKGTAINTLNLKKVYILTTTGTASASELIINGLRPYMDIVQIGETTRGKNEFSVTMVDDRGNNYIYSAERASKINSKNKWAIQPLLGRNENAEGFSNFTSGLLPDEPLQEDITNMGVLGDLKEPYLAKAIELITGSSAKGIQKVELPIETMTSSKMFTPLKDNMYVTDPPIIW</sequence>
<feature type="domain" description="PDZ" evidence="1">
    <location>
        <begin position="109"/>
        <end position="195"/>
    </location>
</feature>
<evidence type="ECO:0000313" key="3">
    <source>
        <dbReference type="Proteomes" id="UP000740413"/>
    </source>
</evidence>
<organism evidence="2 3">
    <name type="scientific">Zobellia barbeyronii</name>
    <dbReference type="NCBI Taxonomy" id="2748009"/>
    <lineage>
        <taxon>Bacteria</taxon>
        <taxon>Pseudomonadati</taxon>
        <taxon>Bacteroidota</taxon>
        <taxon>Flavobacteriia</taxon>
        <taxon>Flavobacteriales</taxon>
        <taxon>Flavobacteriaceae</taxon>
        <taxon>Zobellia</taxon>
    </lineage>
</organism>
<dbReference type="Pfam" id="PF18294">
    <property type="entry name" value="Pept_S41_N"/>
    <property type="match status" value="1"/>
</dbReference>
<protein>
    <submittedName>
        <fullName evidence="2">Carboxyl-terminal protease</fullName>
    </submittedName>
</protein>
<keyword evidence="2" id="KW-0378">Hydrolase</keyword>
<dbReference type="InterPro" id="IPR005151">
    <property type="entry name" value="Tail-specific_protease"/>
</dbReference>
<gene>
    <name evidence="2" type="ORF">HW347_07260</name>
</gene>
<dbReference type="PANTHER" id="PTHR32060">
    <property type="entry name" value="TAIL-SPECIFIC PROTEASE"/>
    <property type="match status" value="1"/>
</dbReference>